<feature type="transmembrane region" description="Helical" evidence="1">
    <location>
        <begin position="21"/>
        <end position="39"/>
    </location>
</feature>
<evidence type="ECO:0000313" key="2">
    <source>
        <dbReference type="EMBL" id="ERG97132.1"/>
    </source>
</evidence>
<dbReference type="AlphaFoldDB" id="U1PTK3"/>
<reference evidence="2 3" key="1">
    <citation type="journal article" date="2013" name="PLoS ONE">
        <title>Assembly-driven community genomics of a hypersaline microbial ecosystem.</title>
        <authorList>
            <person name="Podell S."/>
            <person name="Ugalde J.A."/>
            <person name="Narasingarao P."/>
            <person name="Banfield J.F."/>
            <person name="Heidelberg K.B."/>
            <person name="Allen E.E."/>
        </authorList>
    </citation>
    <scope>NUCLEOTIDE SEQUENCE [LARGE SCALE GENOMIC DNA]</scope>
    <source>
        <strain evidence="3">J07HQW2</strain>
    </source>
</reference>
<dbReference type="STRING" id="1238425.J07HQW2_03618"/>
<dbReference type="RefSeq" id="WP_021056594.1">
    <property type="nucleotide sequence ID" value="NZ_KE356561.1"/>
</dbReference>
<dbReference type="InterPro" id="IPR055898">
    <property type="entry name" value="DUF7475"/>
</dbReference>
<feature type="transmembrane region" description="Helical" evidence="1">
    <location>
        <begin position="45"/>
        <end position="64"/>
    </location>
</feature>
<sequence>MGSALEQAESEPSTGIVGSKLEMTVIGLLTITAITHLYAGVNQAIIPPLLLAGLGFLGGIGLYIRGTRRHLLTIAAIPYTAVQIPLWFVIKSGNFTPLGYLDKAVQVLLIIALVVLVFRQRK</sequence>
<keyword evidence="1" id="KW-0472">Membrane</keyword>
<keyword evidence="1" id="KW-0812">Transmembrane</keyword>
<name>U1PTK3_9EURY</name>
<evidence type="ECO:0000313" key="3">
    <source>
        <dbReference type="Proteomes" id="UP000030710"/>
    </source>
</evidence>
<feature type="transmembrane region" description="Helical" evidence="1">
    <location>
        <begin position="71"/>
        <end position="88"/>
    </location>
</feature>
<accession>U1PTK3</accession>
<dbReference type="HOGENOM" id="CLU_157002_0_0_2"/>
<keyword evidence="1" id="KW-1133">Transmembrane helix</keyword>
<feature type="transmembrane region" description="Helical" evidence="1">
    <location>
        <begin position="100"/>
        <end position="118"/>
    </location>
</feature>
<proteinExistence type="predicted"/>
<dbReference type="eggNOG" id="arCOG04524">
    <property type="taxonomic scope" value="Archaea"/>
</dbReference>
<evidence type="ECO:0000256" key="1">
    <source>
        <dbReference type="SAM" id="Phobius"/>
    </source>
</evidence>
<dbReference type="Pfam" id="PF24287">
    <property type="entry name" value="DUF7475"/>
    <property type="match status" value="1"/>
</dbReference>
<organism evidence="2 3">
    <name type="scientific">Haloquadratum walsbyi J07HQW2</name>
    <dbReference type="NCBI Taxonomy" id="1238425"/>
    <lineage>
        <taxon>Archaea</taxon>
        <taxon>Methanobacteriati</taxon>
        <taxon>Methanobacteriota</taxon>
        <taxon>Stenosarchaea group</taxon>
        <taxon>Halobacteria</taxon>
        <taxon>Halobacteriales</taxon>
        <taxon>Haloferacaceae</taxon>
        <taxon>Haloquadratum</taxon>
    </lineage>
</organism>
<dbReference type="EMBL" id="KE356561">
    <property type="protein sequence ID" value="ERG97132.1"/>
    <property type="molecule type" value="Genomic_DNA"/>
</dbReference>
<dbReference type="Proteomes" id="UP000030710">
    <property type="component" value="Unassembled WGS sequence"/>
</dbReference>
<protein>
    <submittedName>
        <fullName evidence="2">Uncharacterized protein</fullName>
    </submittedName>
</protein>
<gene>
    <name evidence="2" type="ORF">J07HQW2_03618</name>
</gene>